<reference evidence="2 3" key="1">
    <citation type="journal article" date="2011" name="BMC Genomics">
        <title>Comparative genome analysis and genome-guided physiological analysis of Roseobacter litoralis.</title>
        <authorList>
            <person name="Kalhoefer D."/>
            <person name="Thole S."/>
            <person name="Voget S."/>
            <person name="Lehmann R."/>
            <person name="Liesegang H."/>
            <person name="Wollher A."/>
            <person name="Daniel R."/>
            <person name="Simon M."/>
            <person name="Brinkhoff T."/>
        </authorList>
    </citation>
    <scope>NUCLEOTIDE SEQUENCE [LARGE SCALE GENOMIC DNA]</scope>
    <source>
        <strain evidence="3">ATCC 49566 / DSM 6996 / JCM 21268 / NBRC 15278 / OCh 149</strain>
    </source>
</reference>
<dbReference type="Pfam" id="PF18735">
    <property type="entry name" value="HEPN_RiboL-PSP"/>
    <property type="match status" value="1"/>
</dbReference>
<protein>
    <recommendedName>
        <fullName evidence="1">RiboL-PSP-HEPN domain-containing protein</fullName>
    </recommendedName>
</protein>
<accession>F7ZF41</accession>
<evidence type="ECO:0000313" key="3">
    <source>
        <dbReference type="Proteomes" id="UP000001353"/>
    </source>
</evidence>
<gene>
    <name evidence="2" type="ordered locus">RLO149_c014750</name>
</gene>
<dbReference type="EMBL" id="CP002623">
    <property type="protein sequence ID" value="AEI93472.1"/>
    <property type="molecule type" value="Genomic_DNA"/>
</dbReference>
<sequence length="138" mass="15439">MDELVDDAQPRIQNVYSSQVVLSASGYVEAAVGVVLAEYGRTRGDIRIARYIGKNVARQNSLNCEKIEKVLRQFDKDWWPTIEAQTNAANIAAVDSLKTLRDQIAHGKNNGTGYSTVKDYYWRAKVFVVDFKSVILGP</sequence>
<proteinExistence type="predicted"/>
<dbReference type="KEGG" id="rli:RLO149_c014750"/>
<name>F7ZF41_ROSLO</name>
<evidence type="ECO:0000259" key="1">
    <source>
        <dbReference type="Pfam" id="PF18735"/>
    </source>
</evidence>
<dbReference type="AlphaFoldDB" id="F7ZF41"/>
<dbReference type="InterPro" id="IPR041519">
    <property type="entry name" value="HEPN_RiboL-PSP"/>
</dbReference>
<dbReference type="Proteomes" id="UP000001353">
    <property type="component" value="Chromosome"/>
</dbReference>
<organism evidence="2 3">
    <name type="scientific">Roseobacter litoralis (strain ATCC 49566 / DSM 6996 / JCM 21268 / NBRC 15278 / OCh 149)</name>
    <dbReference type="NCBI Taxonomy" id="391595"/>
    <lineage>
        <taxon>Bacteria</taxon>
        <taxon>Pseudomonadati</taxon>
        <taxon>Pseudomonadota</taxon>
        <taxon>Alphaproteobacteria</taxon>
        <taxon>Rhodobacterales</taxon>
        <taxon>Roseobacteraceae</taxon>
        <taxon>Roseobacter</taxon>
    </lineage>
</organism>
<dbReference type="HOGENOM" id="CLU_1853719_0_0_5"/>
<evidence type="ECO:0000313" key="2">
    <source>
        <dbReference type="EMBL" id="AEI93472.1"/>
    </source>
</evidence>
<keyword evidence="3" id="KW-1185">Reference proteome</keyword>
<feature type="domain" description="RiboL-PSP-HEPN" evidence="1">
    <location>
        <begin position="6"/>
        <end position="135"/>
    </location>
</feature>